<dbReference type="OrthoDB" id="5849366at2759"/>
<keyword evidence="5 8" id="KW-1133">Transmembrane helix</keyword>
<evidence type="ECO:0000259" key="9">
    <source>
        <dbReference type="PROSITE" id="PS50262"/>
    </source>
</evidence>
<feature type="transmembrane region" description="Helical" evidence="8">
    <location>
        <begin position="67"/>
        <end position="92"/>
    </location>
</feature>
<dbReference type="InterPro" id="IPR017452">
    <property type="entry name" value="GPCR_Rhodpsn_7TM"/>
</dbReference>
<dbReference type="PROSITE" id="PS50262">
    <property type="entry name" value="G_PROTEIN_RECEP_F1_2"/>
    <property type="match status" value="1"/>
</dbReference>
<dbReference type="Gene3D" id="1.20.1070.10">
    <property type="entry name" value="Rhodopsin 7-helix transmembrane proteins"/>
    <property type="match status" value="1"/>
</dbReference>
<reference evidence="10 11" key="1">
    <citation type="submission" date="2014-10" db="EMBL/GenBank/DDBJ databases">
        <title>Draft genome of the hookworm Ancylostoma caninum.</title>
        <authorList>
            <person name="Mitreva M."/>
        </authorList>
    </citation>
    <scope>NUCLEOTIDE SEQUENCE [LARGE SCALE GENOMIC DNA]</scope>
    <source>
        <strain evidence="10 11">Baltimore</strain>
    </source>
</reference>
<dbReference type="AlphaFoldDB" id="A0A368H439"/>
<accession>A0A368H439</accession>
<keyword evidence="11" id="KW-1185">Reference proteome</keyword>
<evidence type="ECO:0000256" key="7">
    <source>
        <dbReference type="ARBA" id="ARBA00032251"/>
    </source>
</evidence>
<protein>
    <recommendedName>
        <fullName evidence="3">Thyrotropin-releasing hormone receptor</fullName>
    </recommendedName>
    <alternativeName>
        <fullName evidence="7">Thyroliberin receptor</fullName>
    </alternativeName>
</protein>
<dbReference type="Pfam" id="PF00001">
    <property type="entry name" value="7tm_1"/>
    <property type="match status" value="1"/>
</dbReference>
<evidence type="ECO:0000313" key="11">
    <source>
        <dbReference type="Proteomes" id="UP000252519"/>
    </source>
</evidence>
<evidence type="ECO:0000256" key="4">
    <source>
        <dbReference type="ARBA" id="ARBA00022692"/>
    </source>
</evidence>
<dbReference type="PANTHER" id="PTHR46061:SF3">
    <property type="entry name" value="THYROTROPIN-RELEASING HORMONE RECEPTOR"/>
    <property type="match status" value="1"/>
</dbReference>
<name>A0A368H439_ANCCA</name>
<comment type="subcellular location">
    <subcellularLocation>
        <location evidence="2">Membrane</location>
    </subcellularLocation>
</comment>
<sequence>MPKLLLEQLRSMCPGLKFDTTSEWILLPGSRSPYPPMDEVFSRRLFSEQELPPGCDVTSEQTDWVKYFVAFVFASLSVIGIVGNILVITVVLKVRGMKTPTNCYLVSLAVSDTLFFIATTPTEISSLFTAVYPFGSVCESKNLYVFDGYSGHGTKVLGRRRQ</sequence>
<gene>
    <name evidence="10" type="ORF">ANCCAN_03392</name>
</gene>
<evidence type="ECO:0000256" key="3">
    <source>
        <dbReference type="ARBA" id="ARBA00018873"/>
    </source>
</evidence>
<comment type="function">
    <text evidence="1">Receptor for thyrotropin-releasing hormone (TRH). Upon ligand binding, this G-protein-coupled receptor triggers activation of the phosphatidylinositol (IP3)-calcium-protein kinase C (PKC) pathway.</text>
</comment>
<evidence type="ECO:0000256" key="1">
    <source>
        <dbReference type="ARBA" id="ARBA00004100"/>
    </source>
</evidence>
<evidence type="ECO:0000256" key="5">
    <source>
        <dbReference type="ARBA" id="ARBA00022989"/>
    </source>
</evidence>
<evidence type="ECO:0000256" key="2">
    <source>
        <dbReference type="ARBA" id="ARBA00004370"/>
    </source>
</evidence>
<dbReference type="InterPro" id="IPR002120">
    <property type="entry name" value="TRH_rcpt_1"/>
</dbReference>
<evidence type="ECO:0000256" key="8">
    <source>
        <dbReference type="SAM" id="Phobius"/>
    </source>
</evidence>
<dbReference type="SUPFAM" id="SSF81321">
    <property type="entry name" value="Family A G protein-coupled receptor-like"/>
    <property type="match status" value="1"/>
</dbReference>
<dbReference type="GO" id="GO:0004997">
    <property type="term" value="F:thyrotropin-releasing hormone receptor activity"/>
    <property type="evidence" value="ECO:0007669"/>
    <property type="project" value="InterPro"/>
</dbReference>
<keyword evidence="4 8" id="KW-0812">Transmembrane</keyword>
<evidence type="ECO:0000256" key="6">
    <source>
        <dbReference type="ARBA" id="ARBA00023136"/>
    </source>
</evidence>
<comment type="caution">
    <text evidence="10">The sequence shown here is derived from an EMBL/GenBank/DDBJ whole genome shotgun (WGS) entry which is preliminary data.</text>
</comment>
<feature type="domain" description="G-protein coupled receptors family 1 profile" evidence="9">
    <location>
        <begin position="83"/>
        <end position="138"/>
    </location>
</feature>
<dbReference type="EMBL" id="JOJR01000022">
    <property type="protein sequence ID" value="RCN50538.1"/>
    <property type="molecule type" value="Genomic_DNA"/>
</dbReference>
<proteinExistence type="predicted"/>
<dbReference type="Proteomes" id="UP000252519">
    <property type="component" value="Unassembled WGS sequence"/>
</dbReference>
<dbReference type="InterPro" id="IPR000276">
    <property type="entry name" value="GPCR_Rhodpsn"/>
</dbReference>
<evidence type="ECO:0000313" key="10">
    <source>
        <dbReference type="EMBL" id="RCN50538.1"/>
    </source>
</evidence>
<organism evidence="10 11">
    <name type="scientific">Ancylostoma caninum</name>
    <name type="common">Dog hookworm</name>
    <dbReference type="NCBI Taxonomy" id="29170"/>
    <lineage>
        <taxon>Eukaryota</taxon>
        <taxon>Metazoa</taxon>
        <taxon>Ecdysozoa</taxon>
        <taxon>Nematoda</taxon>
        <taxon>Chromadorea</taxon>
        <taxon>Rhabditida</taxon>
        <taxon>Rhabditina</taxon>
        <taxon>Rhabditomorpha</taxon>
        <taxon>Strongyloidea</taxon>
        <taxon>Ancylostomatidae</taxon>
        <taxon>Ancylostomatinae</taxon>
        <taxon>Ancylostoma</taxon>
    </lineage>
</organism>
<dbReference type="PANTHER" id="PTHR46061">
    <property type="entry name" value="THYROTROPIN-RELEASING HORMONE RECEPTOR"/>
    <property type="match status" value="1"/>
</dbReference>
<dbReference type="STRING" id="29170.A0A368H439"/>
<dbReference type="GO" id="GO:0016020">
    <property type="term" value="C:membrane"/>
    <property type="evidence" value="ECO:0007669"/>
    <property type="project" value="UniProtKB-SubCell"/>
</dbReference>
<keyword evidence="6 8" id="KW-0472">Membrane</keyword>
<dbReference type="PRINTS" id="PR00237">
    <property type="entry name" value="GPCRRHODOPSN"/>
</dbReference>